<evidence type="ECO:0000313" key="2">
    <source>
        <dbReference type="EMBL" id="NYD40957.1"/>
    </source>
</evidence>
<reference evidence="2 3" key="1">
    <citation type="submission" date="2020-07" db="EMBL/GenBank/DDBJ databases">
        <title>Sequencing the genomes of 1000 actinobacteria strains.</title>
        <authorList>
            <person name="Klenk H.-P."/>
        </authorList>
    </citation>
    <scope>NUCLEOTIDE SEQUENCE [LARGE SCALE GENOMIC DNA]</scope>
    <source>
        <strain evidence="2 3">DSM 21350</strain>
    </source>
</reference>
<dbReference type="InterPro" id="IPR018910">
    <property type="entry name" value="LpqB_C"/>
</dbReference>
<gene>
    <name evidence="2" type="ORF">BJZ21_001040</name>
</gene>
<comment type="caution">
    <text evidence="2">The sequence shown here is derived from an EMBL/GenBank/DDBJ whole genome shotgun (WGS) entry which is preliminary data.</text>
</comment>
<dbReference type="Pfam" id="PF10647">
    <property type="entry name" value="Gmad1"/>
    <property type="match status" value="1"/>
</dbReference>
<dbReference type="Proteomes" id="UP000535511">
    <property type="component" value="Unassembled WGS sequence"/>
</dbReference>
<dbReference type="Pfam" id="PF25976">
    <property type="entry name" value="LpqB_N"/>
    <property type="match status" value="1"/>
</dbReference>
<dbReference type="AlphaFoldDB" id="A0A7Y9J9T0"/>
<protein>
    <recommendedName>
        <fullName evidence="1">GerMN domain-containing protein</fullName>
    </recommendedName>
</protein>
<evidence type="ECO:0000313" key="3">
    <source>
        <dbReference type="Proteomes" id="UP000535511"/>
    </source>
</evidence>
<dbReference type="Pfam" id="PF10646">
    <property type="entry name" value="Germane"/>
    <property type="match status" value="1"/>
</dbReference>
<keyword evidence="3" id="KW-1185">Reference proteome</keyword>
<feature type="domain" description="GerMN" evidence="1">
    <location>
        <begin position="203"/>
        <end position="293"/>
    </location>
</feature>
<dbReference type="InterPro" id="IPR059026">
    <property type="entry name" value="LpqB_N"/>
</dbReference>
<dbReference type="InterPro" id="IPR019606">
    <property type="entry name" value="GerMN"/>
</dbReference>
<proteinExistence type="predicted"/>
<dbReference type="SMART" id="SM00909">
    <property type="entry name" value="Germane"/>
    <property type="match status" value="1"/>
</dbReference>
<accession>A0A7Y9J9T0</accession>
<evidence type="ECO:0000259" key="1">
    <source>
        <dbReference type="SMART" id="SM00909"/>
    </source>
</evidence>
<organism evidence="2 3">
    <name type="scientific">Nocardioides panaciterrulae</name>
    <dbReference type="NCBI Taxonomy" id="661492"/>
    <lineage>
        <taxon>Bacteria</taxon>
        <taxon>Bacillati</taxon>
        <taxon>Actinomycetota</taxon>
        <taxon>Actinomycetes</taxon>
        <taxon>Propionibacteriales</taxon>
        <taxon>Nocardioidaceae</taxon>
        <taxon>Nocardioides</taxon>
    </lineage>
</organism>
<sequence>MSRRRPWALAVVVTAVTLVLSGCVRLPESGPVVETRSAGSLDDQPIINIDPRPPQPGASATEVVKGFLDAMTATPIQTTVAREFLAKDLRTSWNPQRRLITYADASPPRLRGPSKVAVTLTSADQLDARLAWQGRLPRSKRVVDFPVTMENGEYRIEDAPNALIVPETWFEQRFREVSLYFFDPTATILVPEPVFVPRGDQLTTALVKGLLRGPGTELDRVSRSFIPPGLDYGVSVTVSDAGVADISLKGDVSPENSQAVDLMMAQFAWTLRQDPAVRAFQVTVGGQQIQLPGGVSEVSVEEGAAYDPTGFRSSSLLYGLRDGLLVSGTASGLDPVDGPLGQDREGIRSLAVNLDATRAAGVTDDGSAVVVAPVHAPGTEVRQEASGASDLLRPAWDFADRLWLVDRTPGGARISYVWHDRLTALQVSGITGRQVRGFLVSRDGSRLVAVVHRGRAGDAIMVSRIKHDDQGRVLGAERAQRLVWEGSGRLRIRDLAWRTTTSIAVLNLVGDQLAQVRALPLDGSPPAIGSLSTTLPGNIEGLVGSPAPSEDLYARTRSSLRDLSSSGSGLQNLESGTTALGYVG</sequence>
<dbReference type="EMBL" id="JACCBG010000001">
    <property type="protein sequence ID" value="NYD40957.1"/>
    <property type="molecule type" value="Genomic_DNA"/>
</dbReference>
<name>A0A7Y9J9T0_9ACTN</name>
<dbReference type="PROSITE" id="PS51257">
    <property type="entry name" value="PROKAR_LIPOPROTEIN"/>
    <property type="match status" value="1"/>
</dbReference>
<dbReference type="RefSeq" id="WP_179662773.1">
    <property type="nucleotide sequence ID" value="NZ_JACCBG010000001.1"/>
</dbReference>